<sequence>MADVSPSNTKVNDFLSSLSQLSQDKLREDQERQQRLQRNIDELQRRLRSTSPIKSSVTVSSVSLGKSHYGYSVPELKFNRSKVTEVEVSEEEEEGPELPRRPVEKAPPPLPRRKYKEEDAPALPKRRYQKEEEEEEEAPALPKRKSEKDKDEEEINLLNPVPRKSSFPIPKQTPSKPTKPAKPASVKPDFKVERPAPGQHRSFRDIENIIKSSEPSTTKPAPPRPAKKVDVPVEPKTPAKPVKSDWLTSLASAKTTTFTPQSPESKKGSKSHVLPKPKAKDDLEDEEAEFILKFKELKPAKKPVLPKPKPIVKSSPVVPLAKKPIEKQLKPVGLTETKNTRDVRSFETKEEAEFKSKFEKLKTGPVPPKKPKTLTSFNEPPPEFQNKFNKIAAKSPQKLQRPATTGSLGNYKEKDTAELRSQLEKLVSARNKGGPPAVVKSVDTVREVTPKKSDTQSSDDKLVHPTKTRTKGPKRRLPKTMLKKEEVKPVQQPAVEIKKKKVGPPINKHTKPREVGELKPSIAANGDFFI</sequence>
<dbReference type="AlphaFoldDB" id="A0A367YCY3"/>
<feature type="compositionally biased region" description="Basic residues" evidence="1">
    <location>
        <begin position="268"/>
        <end position="277"/>
    </location>
</feature>
<name>A0A367YCY3_9ASCO</name>
<feature type="compositionally biased region" description="Acidic residues" evidence="1">
    <location>
        <begin position="87"/>
        <end position="96"/>
    </location>
</feature>
<keyword evidence="3" id="KW-1185">Reference proteome</keyword>
<evidence type="ECO:0000313" key="3">
    <source>
        <dbReference type="Proteomes" id="UP000253472"/>
    </source>
</evidence>
<reference evidence="2 3" key="1">
    <citation type="submission" date="2018-06" db="EMBL/GenBank/DDBJ databases">
        <title>Whole genome sequencing of Candida tropicalis (genome annotated by CSBL at Korea University).</title>
        <authorList>
            <person name="Ahn J."/>
        </authorList>
    </citation>
    <scope>NUCLEOTIDE SEQUENCE [LARGE SCALE GENOMIC DNA]</scope>
    <source>
        <strain evidence="2 3">ATCC 20962</strain>
    </source>
</reference>
<feature type="compositionally biased region" description="Basic and acidic residues" evidence="1">
    <location>
        <begin position="411"/>
        <end position="423"/>
    </location>
</feature>
<comment type="caution">
    <text evidence="2">The sequence shown here is derived from an EMBL/GenBank/DDBJ whole genome shotgun (WGS) entry which is preliminary data.</text>
</comment>
<dbReference type="Proteomes" id="UP000253472">
    <property type="component" value="Unassembled WGS sequence"/>
</dbReference>
<feature type="compositionally biased region" description="Basic and acidic residues" evidence="1">
    <location>
        <begin position="443"/>
        <end position="463"/>
    </location>
</feature>
<dbReference type="OrthoDB" id="6375767at2759"/>
<gene>
    <name evidence="2" type="ORF">Cantr_10414</name>
</gene>
<proteinExistence type="predicted"/>
<dbReference type="STRING" id="5486.A0A367YCY3"/>
<feature type="compositionally biased region" description="Basic residues" evidence="1">
    <location>
        <begin position="464"/>
        <end position="478"/>
    </location>
</feature>
<feature type="region of interest" description="Disordered" evidence="1">
    <location>
        <begin position="1"/>
        <end position="284"/>
    </location>
</feature>
<feature type="compositionally biased region" description="Polar residues" evidence="1">
    <location>
        <begin position="1"/>
        <end position="11"/>
    </location>
</feature>
<organism evidence="2 3">
    <name type="scientific">Candida viswanathii</name>
    <dbReference type="NCBI Taxonomy" id="5486"/>
    <lineage>
        <taxon>Eukaryota</taxon>
        <taxon>Fungi</taxon>
        <taxon>Dikarya</taxon>
        <taxon>Ascomycota</taxon>
        <taxon>Saccharomycotina</taxon>
        <taxon>Pichiomycetes</taxon>
        <taxon>Debaryomycetaceae</taxon>
        <taxon>Candida/Lodderomyces clade</taxon>
        <taxon>Candida</taxon>
    </lineage>
</organism>
<feature type="compositionally biased region" description="Polar residues" evidence="1">
    <location>
        <begin position="246"/>
        <end position="263"/>
    </location>
</feature>
<evidence type="ECO:0000256" key="1">
    <source>
        <dbReference type="SAM" id="MobiDB-lite"/>
    </source>
</evidence>
<feature type="region of interest" description="Disordered" evidence="1">
    <location>
        <begin position="358"/>
        <end position="519"/>
    </location>
</feature>
<feature type="compositionally biased region" description="Basic and acidic residues" evidence="1">
    <location>
        <begin position="24"/>
        <end position="45"/>
    </location>
</feature>
<protein>
    <submittedName>
        <fullName evidence="2">Uncharacterized protein</fullName>
    </submittedName>
</protein>
<dbReference type="EMBL" id="QLNQ01000023">
    <property type="protein sequence ID" value="RCK63718.1"/>
    <property type="molecule type" value="Genomic_DNA"/>
</dbReference>
<accession>A0A367YCY3</accession>
<evidence type="ECO:0000313" key="2">
    <source>
        <dbReference type="EMBL" id="RCK63718.1"/>
    </source>
</evidence>
<feature type="compositionally biased region" description="Polar residues" evidence="1">
    <location>
        <begin position="49"/>
        <end position="64"/>
    </location>
</feature>
<feature type="compositionally biased region" description="Low complexity" evidence="1">
    <location>
        <begin position="168"/>
        <end position="187"/>
    </location>
</feature>